<dbReference type="PRINTS" id="PR00035">
    <property type="entry name" value="HTHGNTR"/>
</dbReference>
<evidence type="ECO:0000256" key="2">
    <source>
        <dbReference type="ARBA" id="ARBA00023125"/>
    </source>
</evidence>
<dbReference type="InterPro" id="IPR036388">
    <property type="entry name" value="WH-like_DNA-bd_sf"/>
</dbReference>
<name>A0A832MMR4_9THEM</name>
<keyword evidence="2" id="KW-0238">DNA-binding</keyword>
<dbReference type="PROSITE" id="PS50949">
    <property type="entry name" value="HTH_GNTR"/>
    <property type="match status" value="1"/>
</dbReference>
<feature type="domain" description="HTH gntR-type" evidence="4">
    <location>
        <begin position="8"/>
        <end position="76"/>
    </location>
</feature>
<dbReference type="InterPro" id="IPR036390">
    <property type="entry name" value="WH_DNA-bd_sf"/>
</dbReference>
<dbReference type="SUPFAM" id="SSF53822">
    <property type="entry name" value="Periplasmic binding protein-like I"/>
    <property type="match status" value="1"/>
</dbReference>
<dbReference type="Pfam" id="PF00392">
    <property type="entry name" value="GntR"/>
    <property type="match status" value="1"/>
</dbReference>
<dbReference type="PANTHER" id="PTHR30146:SF109">
    <property type="entry name" value="HTH-TYPE TRANSCRIPTIONAL REGULATOR GALS"/>
    <property type="match status" value="1"/>
</dbReference>
<dbReference type="GO" id="GO:0000976">
    <property type="term" value="F:transcription cis-regulatory region binding"/>
    <property type="evidence" value="ECO:0007669"/>
    <property type="project" value="TreeGrafter"/>
</dbReference>
<accession>A0A832MMR4</accession>
<dbReference type="FunFam" id="1.10.10.10:FF:000079">
    <property type="entry name" value="GntR family transcriptional regulator"/>
    <property type="match status" value="1"/>
</dbReference>
<dbReference type="Pfam" id="PF13377">
    <property type="entry name" value="Peripla_BP_3"/>
    <property type="match status" value="1"/>
</dbReference>
<evidence type="ECO:0000259" key="4">
    <source>
        <dbReference type="PROSITE" id="PS50949"/>
    </source>
</evidence>
<dbReference type="InterPro" id="IPR028082">
    <property type="entry name" value="Peripla_BP_I"/>
</dbReference>
<dbReference type="InterPro" id="IPR046335">
    <property type="entry name" value="LacI/GalR-like_sensor"/>
</dbReference>
<dbReference type="Gene3D" id="1.10.10.10">
    <property type="entry name" value="Winged helix-like DNA-binding domain superfamily/Winged helix DNA-binding domain"/>
    <property type="match status" value="1"/>
</dbReference>
<gene>
    <name evidence="5" type="ORF">ENW55_06115</name>
</gene>
<keyword evidence="3" id="KW-0804">Transcription</keyword>
<sequence length="356" mass="40200">MMSTSRQKPMYKVVKEYLLNKIKTGELLPDDRVPSEKELMEMFQVSRITVRKAIDELVIEGYLYRLQGIGSFVRKKEEHEKASNLIGVFLSSASDFLSVGILRGIEQHISSLGFHAVVQFADENGSSEREKFQRLLELNVSGFIIFPHISTLKNESVKRLVVEKRPIVFVDRTVEGMDGYSVESDNLKGAYDVTKHLIEVHGYRRIAFVTWEKPKVSSVKDRYQGASLACSGTNANLTLIEVERGRVKQLCQELKNFDAIFACTDLLAVEIMSGLQMCGVQVPRDVAVVGFDDLPFSVFVQPSLTTVRQYPERMGEKAAAILLSLLSWGEIPIKKHYVPTKLIVRNSCGCVEHHHF</sequence>
<protein>
    <submittedName>
        <fullName evidence="5">GntR family transcriptional regulator</fullName>
    </submittedName>
</protein>
<dbReference type="InterPro" id="IPR000524">
    <property type="entry name" value="Tscrpt_reg_HTH_GntR"/>
</dbReference>
<dbReference type="CDD" id="cd06267">
    <property type="entry name" value="PBP1_LacI_sugar_binding-like"/>
    <property type="match status" value="1"/>
</dbReference>
<dbReference type="EMBL" id="DTKQ01000048">
    <property type="protein sequence ID" value="HGZ79539.1"/>
    <property type="molecule type" value="Genomic_DNA"/>
</dbReference>
<evidence type="ECO:0000313" key="5">
    <source>
        <dbReference type="EMBL" id="HGZ79539.1"/>
    </source>
</evidence>
<evidence type="ECO:0000256" key="3">
    <source>
        <dbReference type="ARBA" id="ARBA00023163"/>
    </source>
</evidence>
<dbReference type="CDD" id="cd07377">
    <property type="entry name" value="WHTH_GntR"/>
    <property type="match status" value="1"/>
</dbReference>
<organism evidence="5">
    <name type="scientific">Pseudothermotoga hypogea</name>
    <dbReference type="NCBI Taxonomy" id="57487"/>
    <lineage>
        <taxon>Bacteria</taxon>
        <taxon>Thermotogati</taxon>
        <taxon>Thermotogota</taxon>
        <taxon>Thermotogae</taxon>
        <taxon>Thermotogales</taxon>
        <taxon>Thermotogaceae</taxon>
        <taxon>Pseudothermotoga</taxon>
    </lineage>
</organism>
<comment type="caution">
    <text evidence="5">The sequence shown here is derived from an EMBL/GenBank/DDBJ whole genome shotgun (WGS) entry which is preliminary data.</text>
</comment>
<evidence type="ECO:0000256" key="1">
    <source>
        <dbReference type="ARBA" id="ARBA00023015"/>
    </source>
</evidence>
<dbReference type="GO" id="GO:0003700">
    <property type="term" value="F:DNA-binding transcription factor activity"/>
    <property type="evidence" value="ECO:0007669"/>
    <property type="project" value="InterPro"/>
</dbReference>
<proteinExistence type="predicted"/>
<dbReference type="Gene3D" id="3.40.50.2300">
    <property type="match status" value="2"/>
</dbReference>
<keyword evidence="1" id="KW-0805">Transcription regulation</keyword>
<dbReference type="SUPFAM" id="SSF46785">
    <property type="entry name" value="Winged helix' DNA-binding domain"/>
    <property type="match status" value="1"/>
</dbReference>
<dbReference type="PANTHER" id="PTHR30146">
    <property type="entry name" value="LACI-RELATED TRANSCRIPTIONAL REPRESSOR"/>
    <property type="match status" value="1"/>
</dbReference>
<dbReference type="SMART" id="SM00345">
    <property type="entry name" value="HTH_GNTR"/>
    <property type="match status" value="1"/>
</dbReference>
<dbReference type="AlphaFoldDB" id="A0A832MMR4"/>
<reference evidence="5" key="1">
    <citation type="journal article" date="2020" name="mSystems">
        <title>Genome- and Community-Level Interaction Insights into Carbon Utilization and Element Cycling Functions of Hydrothermarchaeota in Hydrothermal Sediment.</title>
        <authorList>
            <person name="Zhou Z."/>
            <person name="Liu Y."/>
            <person name="Xu W."/>
            <person name="Pan J."/>
            <person name="Luo Z.H."/>
            <person name="Li M."/>
        </authorList>
    </citation>
    <scope>NUCLEOTIDE SEQUENCE [LARGE SCALE GENOMIC DNA]</scope>
    <source>
        <strain evidence="5">SpSt-86</strain>
    </source>
</reference>